<sequence>MQAGRGRGRRQYLQYEFCHLKGHTKENCYKIIGYPDDFVLKRSYGEGVRTQGDWQQILGIGNKNGTNTSKPGWNNPNVGKHGGNDVGNGKLGGWRREPMAMINSADVSTSSMQDMGDSSSGAVEHMGYHYLTNNQYNQILSLLNKESGEHQSNMAGSLE</sequence>
<dbReference type="RefSeq" id="XP_009799505.1">
    <property type="nucleotide sequence ID" value="XM_009801203.1"/>
</dbReference>
<evidence type="ECO:0000313" key="2">
    <source>
        <dbReference type="Proteomes" id="UP000189701"/>
    </source>
</evidence>
<gene>
    <name evidence="3" type="primary">LOC104245582</name>
</gene>
<proteinExistence type="predicted"/>
<feature type="compositionally biased region" description="Polar residues" evidence="1">
    <location>
        <begin position="63"/>
        <end position="77"/>
    </location>
</feature>
<name>A0A1U7YL01_NICSY</name>
<dbReference type="KEGG" id="nsy:104245582"/>
<dbReference type="GeneID" id="104245582"/>
<accession>A0A1U7YL01</accession>
<dbReference type="PANTHER" id="PTHR34222:SF77">
    <property type="entry name" value="CCHC-TYPE DOMAIN-CONTAINING PROTEIN"/>
    <property type="match status" value="1"/>
</dbReference>
<reference evidence="3" key="2">
    <citation type="submission" date="2025-08" db="UniProtKB">
        <authorList>
            <consortium name="RefSeq"/>
        </authorList>
    </citation>
    <scope>IDENTIFICATION</scope>
    <source>
        <tissue evidence="3">Leaf</tissue>
    </source>
</reference>
<keyword evidence="2" id="KW-1185">Reference proteome</keyword>
<evidence type="ECO:0000313" key="3">
    <source>
        <dbReference type="RefSeq" id="XP_009799505.1"/>
    </source>
</evidence>
<organism evidence="2 3">
    <name type="scientific">Nicotiana sylvestris</name>
    <name type="common">Wood tobacco</name>
    <name type="synonym">South American tobacco</name>
    <dbReference type="NCBI Taxonomy" id="4096"/>
    <lineage>
        <taxon>Eukaryota</taxon>
        <taxon>Viridiplantae</taxon>
        <taxon>Streptophyta</taxon>
        <taxon>Embryophyta</taxon>
        <taxon>Tracheophyta</taxon>
        <taxon>Spermatophyta</taxon>
        <taxon>Magnoliopsida</taxon>
        <taxon>eudicotyledons</taxon>
        <taxon>Gunneridae</taxon>
        <taxon>Pentapetalae</taxon>
        <taxon>asterids</taxon>
        <taxon>lamiids</taxon>
        <taxon>Solanales</taxon>
        <taxon>Solanaceae</taxon>
        <taxon>Nicotianoideae</taxon>
        <taxon>Nicotianeae</taxon>
        <taxon>Nicotiana</taxon>
    </lineage>
</organism>
<feature type="region of interest" description="Disordered" evidence="1">
    <location>
        <begin position="63"/>
        <end position="84"/>
    </location>
</feature>
<reference evidence="2" key="1">
    <citation type="journal article" date="2013" name="Genome Biol.">
        <title>Reference genomes and transcriptomes of Nicotiana sylvestris and Nicotiana tomentosiformis.</title>
        <authorList>
            <person name="Sierro N."/>
            <person name="Battey J.N."/>
            <person name="Ouadi S."/>
            <person name="Bovet L."/>
            <person name="Goepfert S."/>
            <person name="Bakaher N."/>
            <person name="Peitsch M.C."/>
            <person name="Ivanov N.V."/>
        </authorList>
    </citation>
    <scope>NUCLEOTIDE SEQUENCE [LARGE SCALE GENOMIC DNA]</scope>
</reference>
<dbReference type="AlphaFoldDB" id="A0A1U7YL01"/>
<protein>
    <submittedName>
        <fullName evidence="3">Uncharacterized protein LOC104245582</fullName>
    </submittedName>
</protein>
<dbReference type="Proteomes" id="UP000189701">
    <property type="component" value="Unplaced"/>
</dbReference>
<evidence type="ECO:0000256" key="1">
    <source>
        <dbReference type="SAM" id="MobiDB-lite"/>
    </source>
</evidence>
<dbReference type="PANTHER" id="PTHR34222">
    <property type="entry name" value="GAG_PRE-INTEGRS DOMAIN-CONTAINING PROTEIN"/>
    <property type="match status" value="1"/>
</dbReference>